<protein>
    <submittedName>
        <fullName evidence="2">Predicted metal-dependent hydrolase with the TIM-barrel fold</fullName>
    </submittedName>
</protein>
<dbReference type="GO" id="GO:0016810">
    <property type="term" value="F:hydrolase activity, acting on carbon-nitrogen (but not peptide) bonds"/>
    <property type="evidence" value="ECO:0007669"/>
    <property type="project" value="InterPro"/>
</dbReference>
<dbReference type="SUPFAM" id="SSF51556">
    <property type="entry name" value="Metallo-dependent hydrolases"/>
    <property type="match status" value="1"/>
</dbReference>
<dbReference type="PANTHER" id="PTHR22642">
    <property type="entry name" value="IMIDAZOLONEPROPIONASE"/>
    <property type="match status" value="1"/>
</dbReference>
<dbReference type="eggNOG" id="arCOG00691">
    <property type="taxonomic scope" value="Archaea"/>
</dbReference>
<proteinExistence type="predicted"/>
<dbReference type="SUPFAM" id="SSF51338">
    <property type="entry name" value="Composite domain of metallo-dependent hydrolases"/>
    <property type="match status" value="1"/>
</dbReference>
<dbReference type="Gene3D" id="3.10.310.70">
    <property type="match status" value="1"/>
</dbReference>
<dbReference type="InterPro" id="IPR013108">
    <property type="entry name" value="Amidohydro_3"/>
</dbReference>
<accession>D9Q0Y9</accession>
<dbReference type="Gene3D" id="3.20.20.140">
    <property type="entry name" value="Metal-dependent hydrolases"/>
    <property type="match status" value="1"/>
</dbReference>
<dbReference type="InterPro" id="IPR033932">
    <property type="entry name" value="YtcJ-like"/>
</dbReference>
<dbReference type="InterPro" id="IPR032466">
    <property type="entry name" value="Metal_Hydrolase"/>
</dbReference>
<dbReference type="Gene3D" id="2.30.40.10">
    <property type="entry name" value="Urease, subunit C, domain 1"/>
    <property type="match status" value="1"/>
</dbReference>
<dbReference type="KEGG" id="asc:ASAC_0570"/>
<keyword evidence="2" id="KW-0378">Hydrolase</keyword>
<dbReference type="InParanoid" id="D9Q0Y9"/>
<name>D9Q0Y9_ACIS3</name>
<evidence type="ECO:0000313" key="3">
    <source>
        <dbReference type="Proteomes" id="UP000000346"/>
    </source>
</evidence>
<gene>
    <name evidence="2" type="ordered locus">ASAC_0570</name>
</gene>
<dbReference type="RefSeq" id="WP_013266489.1">
    <property type="nucleotide sequence ID" value="NC_014374.1"/>
</dbReference>
<feature type="domain" description="Amidohydrolase 3" evidence="1">
    <location>
        <begin position="51"/>
        <end position="494"/>
    </location>
</feature>
<keyword evidence="3" id="KW-1185">Reference proteome</keyword>
<dbReference type="Proteomes" id="UP000000346">
    <property type="component" value="Chromosome"/>
</dbReference>
<dbReference type="Pfam" id="PF07969">
    <property type="entry name" value="Amidohydro_3"/>
    <property type="match status" value="1"/>
</dbReference>
<dbReference type="AlphaFoldDB" id="D9Q0Y9"/>
<dbReference type="PANTHER" id="PTHR22642:SF2">
    <property type="entry name" value="PROTEIN LONG AFTER FAR-RED 3"/>
    <property type="match status" value="1"/>
</dbReference>
<dbReference type="OrthoDB" id="8791at2157"/>
<evidence type="ECO:0000259" key="1">
    <source>
        <dbReference type="Pfam" id="PF07969"/>
    </source>
</evidence>
<organism evidence="2 3">
    <name type="scientific">Acidilobus saccharovorans (strain DSM 16705 / JCM 18335 / VKM B-2471 / 345-15)</name>
    <dbReference type="NCBI Taxonomy" id="666510"/>
    <lineage>
        <taxon>Archaea</taxon>
        <taxon>Thermoproteota</taxon>
        <taxon>Thermoprotei</taxon>
        <taxon>Acidilobales</taxon>
        <taxon>Acidilobaceae</taxon>
        <taxon>Acidilobus</taxon>
    </lineage>
</organism>
<evidence type="ECO:0000313" key="2">
    <source>
        <dbReference type="EMBL" id="ADL18977.1"/>
    </source>
</evidence>
<dbReference type="STRING" id="666510.ASAC_0570"/>
<sequence length="497" mass="53912">MRATAFYGRIYVSFRPPRAVDSLLAVNGRVVLEGDRGRVERACRELECEEVDIDRGVGLPGFIDAHMHLSGLAIQDSGVDLRGVDSLDELRRRVKEFLERHPNVTAVLGRGWDESRLRERRPPTSADIDDVAGDRPVMLIRVCGHAAVLSSSAMRRVDLRGLEDYIDIGPDGRPSGLVREGAVIRALRQLEPPPEEYMTYVAEEARRLALQGVTTVGFMNVPLKLMAGLTSQPLPLRLRLYLDADSVGLLESLGVAGGFGNDLVRVMGLKAFADGSLGARTAYLSEPYSDDPGNRGRPLLGPEELRSLLARASRLRLQVAVHAIGDAALDVVLRGSEGLRGWLRVEHASLVRDDQLPALSGLRVAVQPMFEVDDLPWIHKRLGQRVRWAYRFKSMISAGAVVGLSTDAPVEPADPWTTLSAAVNGVEGVGERLSVAEALDAYTRGSAEVLMDRDVGSLEVGKMADLIIASGDPLEVEPGELGKLRTLATYLGGSGVQ</sequence>
<dbReference type="EMBL" id="CP001742">
    <property type="protein sequence ID" value="ADL18977.1"/>
    <property type="molecule type" value="Genomic_DNA"/>
</dbReference>
<dbReference type="HOGENOM" id="CLU_009942_3_1_2"/>
<reference evidence="2 3" key="1">
    <citation type="journal article" date="2010" name="Appl. Environ. Microbiol.">
        <title>The genome sequence of the crenarchaeon Acidilobus saccharovorans supports a new order, Acidilobales, and suggests an important ecological role in terrestrial acidic hot springs.</title>
        <authorList>
            <person name="Mardanov A.V."/>
            <person name="Svetlitchnyi V.A."/>
            <person name="Beletsky A.V."/>
            <person name="Prokofeva M.I."/>
            <person name="Bonch-Osmolovskaya E.A."/>
            <person name="Ravin N.V."/>
            <person name="Skryabin K.G."/>
        </authorList>
    </citation>
    <scope>NUCLEOTIDE SEQUENCE [LARGE SCALE GENOMIC DNA]</scope>
    <source>
        <strain evidence="3">DSM 16705 / JCM 18335 / VKM B-2471 / 345-15</strain>
    </source>
</reference>
<dbReference type="CDD" id="cd01300">
    <property type="entry name" value="YtcJ_like"/>
    <property type="match status" value="1"/>
</dbReference>
<dbReference type="InterPro" id="IPR011059">
    <property type="entry name" value="Metal-dep_hydrolase_composite"/>
</dbReference>
<dbReference type="GeneID" id="9498802"/>